<dbReference type="InterPro" id="IPR036420">
    <property type="entry name" value="BRCT_dom_sf"/>
</dbReference>
<dbReference type="Gene3D" id="3.40.50.10980">
    <property type="entry name" value="Nibrin, BRCT2 domain"/>
    <property type="match status" value="1"/>
</dbReference>
<dbReference type="CDD" id="cd00027">
    <property type="entry name" value="BRCT"/>
    <property type="match status" value="1"/>
</dbReference>
<keyword evidence="6" id="KW-0539">Nucleus</keyword>
<accession>A0A9W8ABU8</accession>
<dbReference type="GO" id="GO:0007095">
    <property type="term" value="P:mitotic G2 DNA damage checkpoint signaling"/>
    <property type="evidence" value="ECO:0007669"/>
    <property type="project" value="InterPro"/>
</dbReference>
<keyword evidence="3" id="KW-0158">Chromosome</keyword>
<dbReference type="InterPro" id="IPR043014">
    <property type="entry name" value="Nibrin_BRCT2_sf"/>
</dbReference>
<keyword evidence="11" id="KW-1185">Reference proteome</keyword>
<evidence type="ECO:0000256" key="5">
    <source>
        <dbReference type="ARBA" id="ARBA00023204"/>
    </source>
</evidence>
<dbReference type="SUPFAM" id="SSF49879">
    <property type="entry name" value="SMAD/FHA domain"/>
    <property type="match status" value="1"/>
</dbReference>
<comment type="subcellular location">
    <subcellularLocation>
        <location evidence="2">Chromosome</location>
    </subcellularLocation>
    <subcellularLocation>
        <location evidence="1">Nucleus</location>
    </subcellularLocation>
</comment>
<dbReference type="Pfam" id="PF00498">
    <property type="entry name" value="FHA"/>
    <property type="match status" value="1"/>
</dbReference>
<dbReference type="OrthoDB" id="552194at2759"/>
<proteinExistence type="inferred from homology"/>
<dbReference type="Gene3D" id="3.40.50.10190">
    <property type="entry name" value="BRCT domain"/>
    <property type="match status" value="1"/>
</dbReference>
<reference evidence="10" key="1">
    <citation type="submission" date="2022-07" db="EMBL/GenBank/DDBJ databases">
        <title>Phylogenomic reconstructions and comparative analyses of Kickxellomycotina fungi.</title>
        <authorList>
            <person name="Reynolds N.K."/>
            <person name="Stajich J.E."/>
            <person name="Barry K."/>
            <person name="Grigoriev I.V."/>
            <person name="Crous P."/>
            <person name="Smith M.E."/>
        </authorList>
    </citation>
    <scope>NUCLEOTIDE SEQUENCE</scope>
    <source>
        <strain evidence="10">RSA 861</strain>
    </source>
</reference>
<gene>
    <name evidence="10" type="ORF">IWQ60_005393</name>
</gene>
<organism evidence="10 11">
    <name type="scientific">Tieghemiomyces parasiticus</name>
    <dbReference type="NCBI Taxonomy" id="78921"/>
    <lineage>
        <taxon>Eukaryota</taxon>
        <taxon>Fungi</taxon>
        <taxon>Fungi incertae sedis</taxon>
        <taxon>Zoopagomycota</taxon>
        <taxon>Kickxellomycotina</taxon>
        <taxon>Dimargaritomycetes</taxon>
        <taxon>Dimargaritales</taxon>
        <taxon>Dimargaritaceae</taxon>
        <taxon>Tieghemiomyces</taxon>
    </lineage>
</organism>
<dbReference type="AlphaFoldDB" id="A0A9W8ABU8"/>
<evidence type="ECO:0000256" key="2">
    <source>
        <dbReference type="ARBA" id="ARBA00004286"/>
    </source>
</evidence>
<evidence type="ECO:0000259" key="9">
    <source>
        <dbReference type="PROSITE" id="PS50006"/>
    </source>
</evidence>
<dbReference type="SMART" id="SM00240">
    <property type="entry name" value="FHA"/>
    <property type="match status" value="1"/>
</dbReference>
<name>A0A9W8ABU8_9FUNG</name>
<sequence>MWLITWDRIDESGRSEEPVTTRWLRPGKSYLLGRTQCDIAFPRDKSVSRQQARLAVATAPSVTTTGQPLDLSSTPLHVTDSKSRFGTFVNGQRLAANQANLVRSGDVLTFGAQTTRLQLTWQPLVLCFSGSSSKQQAMLAGRAMRVLDARFATHWNNRCTHVVVSDELGGERSEELPIIMDPNVGMALMRGGQVVNQTWLTDLTGPGLDTNTGGAGPDTEEPYRSRLEALEARFELPSAAAHLPYRLVSQVISQRHGNPGHTAVVTALTRFLQTPEPWRPHPDRTTLFANWAFIAMTDRQFDRLQTTVEAGDGVVINLSPEEYPSLLADGPADSSGLNLEALEELLTDYEQEYPGRSWCLVIDPFCGTSGQAMASVGLNSAQAASCSAAERALWGSSLLPDSQLRAFLDRIYVCLATEASVFFSIVMANTDALGDSLDAAATVLATRPGFEEALSADKDRRKGRVDEAEAMPTLSPSLPLPKSPAVPQPDERPISPPVTIPSATDRARVTKRPALVPREPILLPNVQSVESVPYASGAIGQQPIRSSITTACTFNPPATGLETAPSTPANYKRFKKTRHIYELEPYPDF</sequence>
<evidence type="ECO:0000313" key="11">
    <source>
        <dbReference type="Proteomes" id="UP001150569"/>
    </source>
</evidence>
<dbReference type="SUPFAM" id="SSF52113">
    <property type="entry name" value="BRCT domain"/>
    <property type="match status" value="1"/>
</dbReference>
<dbReference type="GO" id="GO:0005694">
    <property type="term" value="C:chromosome"/>
    <property type="evidence" value="ECO:0007669"/>
    <property type="project" value="UniProtKB-SubCell"/>
</dbReference>
<protein>
    <recommendedName>
        <fullName evidence="9">FHA domain-containing protein</fullName>
    </recommendedName>
</protein>
<dbReference type="InterPro" id="IPR000253">
    <property type="entry name" value="FHA_dom"/>
</dbReference>
<feature type="domain" description="FHA" evidence="9">
    <location>
        <begin position="24"/>
        <end position="94"/>
    </location>
</feature>
<dbReference type="InterPro" id="IPR008984">
    <property type="entry name" value="SMAD_FHA_dom_sf"/>
</dbReference>
<dbReference type="PANTHER" id="PTHR12162">
    <property type="entry name" value="NIBRIN-RELATED"/>
    <property type="match status" value="1"/>
</dbReference>
<dbReference type="CDD" id="cd22667">
    <property type="entry name" value="FHA_NBN"/>
    <property type="match status" value="1"/>
</dbReference>
<feature type="region of interest" description="Disordered" evidence="8">
    <location>
        <begin position="454"/>
        <end position="497"/>
    </location>
</feature>
<evidence type="ECO:0000256" key="6">
    <source>
        <dbReference type="ARBA" id="ARBA00023242"/>
    </source>
</evidence>
<dbReference type="PROSITE" id="PS50006">
    <property type="entry name" value="FHA_DOMAIN"/>
    <property type="match status" value="1"/>
</dbReference>
<evidence type="ECO:0000313" key="10">
    <source>
        <dbReference type="EMBL" id="KAJ1924164.1"/>
    </source>
</evidence>
<evidence type="ECO:0000256" key="4">
    <source>
        <dbReference type="ARBA" id="ARBA00022763"/>
    </source>
</evidence>
<dbReference type="GO" id="GO:0003684">
    <property type="term" value="F:damaged DNA binding"/>
    <property type="evidence" value="ECO:0007669"/>
    <property type="project" value="TreeGrafter"/>
</dbReference>
<feature type="compositionally biased region" description="Basic and acidic residues" evidence="8">
    <location>
        <begin position="455"/>
        <end position="467"/>
    </location>
</feature>
<dbReference type="GO" id="GO:0000724">
    <property type="term" value="P:double-strand break repair via homologous recombination"/>
    <property type="evidence" value="ECO:0007669"/>
    <property type="project" value="TreeGrafter"/>
</dbReference>
<evidence type="ECO:0000256" key="3">
    <source>
        <dbReference type="ARBA" id="ARBA00022454"/>
    </source>
</evidence>
<evidence type="ECO:0000256" key="1">
    <source>
        <dbReference type="ARBA" id="ARBA00004123"/>
    </source>
</evidence>
<comment type="similarity">
    <text evidence="7">Belongs to the Nibrin family.</text>
</comment>
<dbReference type="InterPro" id="IPR040227">
    <property type="entry name" value="Nibrin-rel"/>
</dbReference>
<comment type="caution">
    <text evidence="10">The sequence shown here is derived from an EMBL/GenBank/DDBJ whole genome shotgun (WGS) entry which is preliminary data.</text>
</comment>
<keyword evidence="4" id="KW-0227">DNA damage</keyword>
<evidence type="ECO:0000256" key="7">
    <source>
        <dbReference type="ARBA" id="ARBA00044757"/>
    </source>
</evidence>
<dbReference type="PANTHER" id="PTHR12162:SF0">
    <property type="entry name" value="NIBRIN"/>
    <property type="match status" value="1"/>
</dbReference>
<dbReference type="Gene3D" id="2.60.200.20">
    <property type="match status" value="1"/>
</dbReference>
<dbReference type="EMBL" id="JANBPT010000289">
    <property type="protein sequence ID" value="KAJ1924164.1"/>
    <property type="molecule type" value="Genomic_DNA"/>
</dbReference>
<evidence type="ECO:0000256" key="8">
    <source>
        <dbReference type="SAM" id="MobiDB-lite"/>
    </source>
</evidence>
<feature type="compositionally biased region" description="Pro residues" evidence="8">
    <location>
        <begin position="478"/>
        <end position="487"/>
    </location>
</feature>
<keyword evidence="5" id="KW-0234">DNA repair</keyword>
<dbReference type="GO" id="GO:0030870">
    <property type="term" value="C:Mre11 complex"/>
    <property type="evidence" value="ECO:0007669"/>
    <property type="project" value="InterPro"/>
</dbReference>
<dbReference type="Proteomes" id="UP001150569">
    <property type="component" value="Unassembled WGS sequence"/>
</dbReference>